<sequence>MTDTTSATTANQTTTRDGSLAAGLPYPTAEDAQPRDYGMLVGGQWVAAAAGETIDVITPLDRFRVLARTPRGRAEDADRAVRAAREAFPGWAALPFTQRQRALLRIADDLEPLVEDLARLTAVDTGNAIRTQARPEAQLLVTAFRFFAGLAGEVKGVSLPTGDEALSYTRRLPLGVVAGILPWNSPLMIAAFKLPAALVSGNTVVLKAAEDAPLTILELAEVCQRHLPDGVLNVVTGYGREVGEALVVHEGVDKVSFTGSTATGSGVASRAGERLAHVSLELGGKSPCIVFPDSDTDAVVEQVLLATRFARQGQSCTSGSRLFLHEDIHDSFLERLVARVSQLRVGDPRDEGSDIGCIINERQWQRVQGYIEDGLAQEGVQVAYDGRPALTVGEPGFYHAPMILTQVSNDWRIAREEIFGPVLSVIRWREEEEVVAMANDSHYGLAAFVFSRDVGAALRTAHRVESGWVQVNQGGGQQVGQSYGGMKASGQGREFSLEGMLEGFTQIQQVNVRLV</sequence>
<dbReference type="Pfam" id="PF00171">
    <property type="entry name" value="Aldedh"/>
    <property type="match status" value="1"/>
</dbReference>
<dbReference type="PANTHER" id="PTHR11699">
    <property type="entry name" value="ALDEHYDE DEHYDROGENASE-RELATED"/>
    <property type="match status" value="1"/>
</dbReference>
<evidence type="ECO:0000259" key="6">
    <source>
        <dbReference type="Pfam" id="PF00171"/>
    </source>
</evidence>
<keyword evidence="2 4" id="KW-0560">Oxidoreductase</keyword>
<dbReference type="GO" id="GO:0016620">
    <property type="term" value="F:oxidoreductase activity, acting on the aldehyde or oxo group of donors, NAD or NADP as acceptor"/>
    <property type="evidence" value="ECO:0007669"/>
    <property type="project" value="InterPro"/>
</dbReference>
<dbReference type="PROSITE" id="PS00687">
    <property type="entry name" value="ALDEHYDE_DEHYDR_GLU"/>
    <property type="match status" value="1"/>
</dbReference>
<accession>A0A345NKK2</accession>
<proteinExistence type="inferred from homology"/>
<feature type="compositionally biased region" description="Low complexity" evidence="5">
    <location>
        <begin position="1"/>
        <end position="15"/>
    </location>
</feature>
<keyword evidence="8" id="KW-1185">Reference proteome</keyword>
<dbReference type="Gene3D" id="3.40.605.10">
    <property type="entry name" value="Aldehyde Dehydrogenase, Chain A, domain 1"/>
    <property type="match status" value="1"/>
</dbReference>
<evidence type="ECO:0000313" key="7">
    <source>
        <dbReference type="EMBL" id="AXH95560.1"/>
    </source>
</evidence>
<feature type="active site" evidence="3">
    <location>
        <position position="281"/>
    </location>
</feature>
<dbReference type="EMBL" id="CP031229">
    <property type="protein sequence ID" value="AXH95560.1"/>
    <property type="molecule type" value="Genomic_DNA"/>
</dbReference>
<feature type="region of interest" description="Disordered" evidence="5">
    <location>
        <begin position="1"/>
        <end position="32"/>
    </location>
</feature>
<dbReference type="InterPro" id="IPR029510">
    <property type="entry name" value="Ald_DH_CS_GLU"/>
</dbReference>
<dbReference type="Proteomes" id="UP000253790">
    <property type="component" value="Chromosome"/>
</dbReference>
<evidence type="ECO:0000313" key="8">
    <source>
        <dbReference type="Proteomes" id="UP000253790"/>
    </source>
</evidence>
<comment type="similarity">
    <text evidence="1 4">Belongs to the aldehyde dehydrogenase family.</text>
</comment>
<feature type="domain" description="Aldehyde dehydrogenase" evidence="6">
    <location>
        <begin position="45"/>
        <end position="510"/>
    </location>
</feature>
<dbReference type="SUPFAM" id="SSF53720">
    <property type="entry name" value="ALDH-like"/>
    <property type="match status" value="1"/>
</dbReference>
<gene>
    <name evidence="7" type="ORF">DV701_04975</name>
</gene>
<dbReference type="InterPro" id="IPR016161">
    <property type="entry name" value="Ald_DH/histidinol_DH"/>
</dbReference>
<dbReference type="OrthoDB" id="6882680at2"/>
<dbReference type="InterPro" id="IPR016163">
    <property type="entry name" value="Ald_DH_C"/>
</dbReference>
<organism evidence="7 8">
    <name type="scientific">Ornithinimicrobium avium</name>
    <dbReference type="NCBI Taxonomy" id="2283195"/>
    <lineage>
        <taxon>Bacteria</taxon>
        <taxon>Bacillati</taxon>
        <taxon>Actinomycetota</taxon>
        <taxon>Actinomycetes</taxon>
        <taxon>Micrococcales</taxon>
        <taxon>Ornithinimicrobiaceae</taxon>
        <taxon>Ornithinimicrobium</taxon>
    </lineage>
</organism>
<evidence type="ECO:0000256" key="1">
    <source>
        <dbReference type="ARBA" id="ARBA00009986"/>
    </source>
</evidence>
<evidence type="ECO:0000256" key="2">
    <source>
        <dbReference type="ARBA" id="ARBA00023002"/>
    </source>
</evidence>
<dbReference type="Gene3D" id="3.40.309.10">
    <property type="entry name" value="Aldehyde Dehydrogenase, Chain A, domain 2"/>
    <property type="match status" value="1"/>
</dbReference>
<evidence type="ECO:0000256" key="5">
    <source>
        <dbReference type="SAM" id="MobiDB-lite"/>
    </source>
</evidence>
<dbReference type="AlphaFoldDB" id="A0A345NKK2"/>
<dbReference type="InterPro" id="IPR016162">
    <property type="entry name" value="Ald_DH_N"/>
</dbReference>
<evidence type="ECO:0000256" key="3">
    <source>
        <dbReference type="PROSITE-ProRule" id="PRU10007"/>
    </source>
</evidence>
<dbReference type="InterPro" id="IPR015590">
    <property type="entry name" value="Aldehyde_DH_dom"/>
</dbReference>
<protein>
    <submittedName>
        <fullName evidence="7">Aldehyde dehydrogenase family protein</fullName>
    </submittedName>
</protein>
<dbReference type="KEGG" id="orn:DV701_04975"/>
<dbReference type="FunFam" id="3.40.605.10:FF:000007">
    <property type="entry name" value="NAD/NADP-dependent betaine aldehyde dehydrogenase"/>
    <property type="match status" value="1"/>
</dbReference>
<evidence type="ECO:0000256" key="4">
    <source>
        <dbReference type="RuleBase" id="RU003345"/>
    </source>
</evidence>
<reference evidence="7 8" key="1">
    <citation type="submission" date="2018-07" db="EMBL/GenBank/DDBJ databases">
        <title>Complete genome sequencing of Ornithinimicrobium sp. AMA3305.</title>
        <authorList>
            <person name="Bae J.-W."/>
        </authorList>
    </citation>
    <scope>NUCLEOTIDE SEQUENCE [LARGE SCALE GENOMIC DNA]</scope>
    <source>
        <strain evidence="7 8">AMA3305</strain>
    </source>
</reference>
<name>A0A345NKK2_9MICO</name>